<dbReference type="EMBL" id="JAJOMB010000001">
    <property type="protein sequence ID" value="MCD5309372.1"/>
    <property type="molecule type" value="Genomic_DNA"/>
</dbReference>
<organism evidence="2 3">
    <name type="scientific">Kineosporia babensis</name>
    <dbReference type="NCBI Taxonomy" id="499548"/>
    <lineage>
        <taxon>Bacteria</taxon>
        <taxon>Bacillati</taxon>
        <taxon>Actinomycetota</taxon>
        <taxon>Actinomycetes</taxon>
        <taxon>Kineosporiales</taxon>
        <taxon>Kineosporiaceae</taxon>
        <taxon>Kineosporia</taxon>
    </lineage>
</organism>
<feature type="signal peptide" evidence="1">
    <location>
        <begin position="1"/>
        <end position="33"/>
    </location>
</feature>
<dbReference type="PROSITE" id="PS51257">
    <property type="entry name" value="PROKAR_LIPOPROTEIN"/>
    <property type="match status" value="1"/>
</dbReference>
<reference evidence="2" key="1">
    <citation type="submission" date="2021-11" db="EMBL/GenBank/DDBJ databases">
        <title>Streptomyces corallinus and Kineosporia corallina sp. nov., two new coral-derived marine actinobacteria.</title>
        <authorList>
            <person name="Buangrab K."/>
            <person name="Sutthacheep M."/>
            <person name="Yeemin T."/>
            <person name="Harunari E."/>
            <person name="Igarashi Y."/>
            <person name="Sripreechasak P."/>
            <person name="Kanchanasin P."/>
            <person name="Tanasupawat S."/>
            <person name="Phongsopitanun W."/>
        </authorList>
    </citation>
    <scope>NUCLEOTIDE SEQUENCE</scope>
    <source>
        <strain evidence="2">JCM 31032</strain>
    </source>
</reference>
<dbReference type="AlphaFoldDB" id="A0A9X1SR72"/>
<sequence length="280" mass="29314">MKKVTTAGASLLAAACAALAGGAMVVAPGAAQAAPAAPGVSAGLPQTGEQLAYVQRGKVVSVYRGGERLADVKAESAAHPQGRADLVLKVKAYQTFAFRAGQFLWADAGGDHDAIDPLRKTRVAAQKTETVRIRFTGVRDGNVVWAPKRENSVGVWQVKGKLTTGAPQLLSPSYLQRDAVVSVYKSGRVVARVTAQSAVHAKGKGSVRLDVQALQKFSLRPSAFVWSDKNGKRHPALNGKKLTLEPRTSRTLTVQYDGVAAGGLVWSPRAGLVAGAWGIG</sequence>
<accession>A0A9X1SR72</accession>
<comment type="caution">
    <text evidence="2">The sequence shown here is derived from an EMBL/GenBank/DDBJ whole genome shotgun (WGS) entry which is preliminary data.</text>
</comment>
<evidence type="ECO:0000313" key="2">
    <source>
        <dbReference type="EMBL" id="MCD5309372.1"/>
    </source>
</evidence>
<dbReference type="RefSeq" id="WP_231438299.1">
    <property type="nucleotide sequence ID" value="NZ_JAJOMB010000001.1"/>
</dbReference>
<evidence type="ECO:0000313" key="3">
    <source>
        <dbReference type="Proteomes" id="UP001138997"/>
    </source>
</evidence>
<proteinExistence type="predicted"/>
<keyword evidence="3" id="KW-1185">Reference proteome</keyword>
<feature type="chain" id="PRO_5040774647" evidence="1">
    <location>
        <begin position="34"/>
        <end position="280"/>
    </location>
</feature>
<keyword evidence="1" id="KW-0732">Signal</keyword>
<name>A0A9X1SR72_9ACTN</name>
<evidence type="ECO:0000256" key="1">
    <source>
        <dbReference type="SAM" id="SignalP"/>
    </source>
</evidence>
<protein>
    <submittedName>
        <fullName evidence="2">Uncharacterized protein</fullName>
    </submittedName>
</protein>
<gene>
    <name evidence="2" type="ORF">LR394_00565</name>
</gene>
<dbReference type="Proteomes" id="UP001138997">
    <property type="component" value="Unassembled WGS sequence"/>
</dbReference>